<dbReference type="Pfam" id="PF00563">
    <property type="entry name" value="EAL"/>
    <property type="match status" value="1"/>
</dbReference>
<dbReference type="InterPro" id="IPR003018">
    <property type="entry name" value="GAF"/>
</dbReference>
<feature type="domain" description="GGDEF" evidence="2">
    <location>
        <begin position="516"/>
        <end position="640"/>
    </location>
</feature>
<dbReference type="Gene3D" id="3.30.70.270">
    <property type="match status" value="2"/>
</dbReference>
<dbReference type="Pfam" id="PF01590">
    <property type="entry name" value="GAF"/>
    <property type="match status" value="1"/>
</dbReference>
<dbReference type="InterPro" id="IPR000160">
    <property type="entry name" value="GGDEF_dom"/>
</dbReference>
<dbReference type="PANTHER" id="PTHR33121:SF79">
    <property type="entry name" value="CYCLIC DI-GMP PHOSPHODIESTERASE PDED-RELATED"/>
    <property type="match status" value="1"/>
</dbReference>
<gene>
    <name evidence="3" type="ORF">M72_16051</name>
</gene>
<accession>A0A0M6WYN0</accession>
<proteinExistence type="predicted"/>
<dbReference type="SUPFAM" id="SSF141868">
    <property type="entry name" value="EAL domain-like"/>
    <property type="match status" value="1"/>
</dbReference>
<dbReference type="Gene3D" id="3.30.450.20">
    <property type="entry name" value="PAS domain"/>
    <property type="match status" value="1"/>
</dbReference>
<dbReference type="SUPFAM" id="SSF55785">
    <property type="entry name" value="PYP-like sensor domain (PAS domain)"/>
    <property type="match status" value="1"/>
</dbReference>
<sequence length="892" mass="102466">MREQKEQEKQNELLRVVAEQNHERLIEYDVKEDRAVVYAIENDRFEVLFDIEDYVKKNHYGSVFIDPEDKKVFRRAMHACLQKEGTVTVDVRYCEKENQPEWYRFYLVSIAEEDGKTDRMVGRFCCVQQEKAITERMRRRAEIDVLTNVYNHKAFEEYCAKELAECTTNALFVMLDIDDFKMINDTQGHAVGDMVLSQTGSILSEVIGDRGIVGRLGGDEFAVFASGFQNSVEMEEFCVSLRENLKKIIFDMEYSVSIGAAKLDGRRISFPDFYYEADRAVYAAKRGGKNRIVFYDQIKENQEPETADPVEPILAQGNEKSMLRQLRTCMEALGREGIGDALMQTFEALRQYFDADCVVLAYAKEGGIRYVEECHRDTAQMMARLVTEEIESGDAEGVIQEIGQLGDVVIPDIKSLRESHPVIYEYLAELRAWSAAGISLYTGDHLLGILMVLNPHRHLGEAEILSMLGAALAARIELRNLQEQQEYDRTHDKLTNLWNREGLSVMARTGADNMFCSLGVITTDVIHLSEINKQFGYISGNRRLMEVADLLKSLFPNYRIYRYDEDEMLVLCINIKRQEMEQQVENLQKRLAGLGFGVAMGYSWSAHPQTRSQIAEAEVLMSNDKLKLMHGTTVMKRMEQSVIDEINDLMERGRYLVYLQPKVDIHTGRTEGAEALIRQLDDELGIVGPGMFIPVLEHYNLVHMIDLFVLDEVFRYQKEQIREGHRTVPISVNFSKMTIMYPELIEKVTQMVQKYDIPVELIHIEVTETVGDMDHVLIENVANSLKELGFRLSMDDFGSHYSNLAVLIQYDFDSAKIDRSMVTEITNNRKSRILLDYMTSMINDLGIHCIVEGIETKEQVDILKKTKAEMIQGFYFGKPVPKEKFYEAFIAE</sequence>
<dbReference type="InterPro" id="IPR001633">
    <property type="entry name" value="EAL_dom"/>
</dbReference>
<dbReference type="InterPro" id="IPR029787">
    <property type="entry name" value="Nucleotide_cyclase"/>
</dbReference>
<reference evidence="4" key="1">
    <citation type="submission" date="2015-05" db="EMBL/GenBank/DDBJ databases">
        <authorList>
            <consortium name="Pathogen Informatics"/>
        </authorList>
    </citation>
    <scope>NUCLEOTIDE SEQUENCE [LARGE SCALE GENOMIC DNA]</scope>
    <source>
        <strain evidence="4">M72</strain>
    </source>
</reference>
<dbReference type="InterPro" id="IPR029016">
    <property type="entry name" value="GAF-like_dom_sf"/>
</dbReference>
<dbReference type="CDD" id="cd01949">
    <property type="entry name" value="GGDEF"/>
    <property type="match status" value="1"/>
</dbReference>
<dbReference type="Proteomes" id="UP000049979">
    <property type="component" value="Unassembled WGS sequence"/>
</dbReference>
<dbReference type="SMART" id="SM00065">
    <property type="entry name" value="GAF"/>
    <property type="match status" value="1"/>
</dbReference>
<dbReference type="PANTHER" id="PTHR33121">
    <property type="entry name" value="CYCLIC DI-GMP PHOSPHODIESTERASE PDEF"/>
    <property type="match status" value="1"/>
</dbReference>
<dbReference type="CDD" id="cd01948">
    <property type="entry name" value="EAL"/>
    <property type="match status" value="1"/>
</dbReference>
<dbReference type="Gene3D" id="3.30.450.40">
    <property type="match status" value="1"/>
</dbReference>
<dbReference type="STRING" id="301302.ERS852420_01090"/>
<evidence type="ECO:0000313" key="4">
    <source>
        <dbReference type="Proteomes" id="UP000049979"/>
    </source>
</evidence>
<dbReference type="Gene3D" id="3.20.20.450">
    <property type="entry name" value="EAL domain"/>
    <property type="match status" value="1"/>
</dbReference>
<keyword evidence="4" id="KW-1185">Reference proteome</keyword>
<dbReference type="GO" id="GO:0071111">
    <property type="term" value="F:cyclic-guanylate-specific phosphodiesterase activity"/>
    <property type="evidence" value="ECO:0007669"/>
    <property type="project" value="InterPro"/>
</dbReference>
<dbReference type="SUPFAM" id="SSF55781">
    <property type="entry name" value="GAF domain-like"/>
    <property type="match status" value="1"/>
</dbReference>
<evidence type="ECO:0000259" key="2">
    <source>
        <dbReference type="PROSITE" id="PS50887"/>
    </source>
</evidence>
<dbReference type="RefSeq" id="WP_055068739.1">
    <property type="nucleotide sequence ID" value="NZ_CP173697.1"/>
</dbReference>
<evidence type="ECO:0000259" key="1">
    <source>
        <dbReference type="PROSITE" id="PS50883"/>
    </source>
</evidence>
<feature type="domain" description="EAL" evidence="1">
    <location>
        <begin position="639"/>
        <end position="892"/>
    </location>
</feature>
<dbReference type="SUPFAM" id="SSF55073">
    <property type="entry name" value="Nucleotide cyclase"/>
    <property type="match status" value="2"/>
</dbReference>
<name>A0A0M6WYN0_9FIRM</name>
<dbReference type="InterPro" id="IPR050706">
    <property type="entry name" value="Cyclic-di-GMP_PDE-like"/>
</dbReference>
<dbReference type="OrthoDB" id="9805474at2"/>
<dbReference type="InterPro" id="IPR035965">
    <property type="entry name" value="PAS-like_dom_sf"/>
</dbReference>
<feature type="domain" description="GGDEF" evidence="2">
    <location>
        <begin position="168"/>
        <end position="297"/>
    </location>
</feature>
<organism evidence="3 4">
    <name type="scientific">Roseburia faecis</name>
    <dbReference type="NCBI Taxonomy" id="301302"/>
    <lineage>
        <taxon>Bacteria</taxon>
        <taxon>Bacillati</taxon>
        <taxon>Bacillota</taxon>
        <taxon>Clostridia</taxon>
        <taxon>Lachnospirales</taxon>
        <taxon>Lachnospiraceae</taxon>
        <taxon>Roseburia</taxon>
    </lineage>
</organism>
<dbReference type="InterPro" id="IPR043128">
    <property type="entry name" value="Rev_trsase/Diguanyl_cyclase"/>
</dbReference>
<dbReference type="Pfam" id="PF00990">
    <property type="entry name" value="GGDEF"/>
    <property type="match status" value="2"/>
</dbReference>
<dbReference type="SMART" id="SM00267">
    <property type="entry name" value="GGDEF"/>
    <property type="match status" value="2"/>
</dbReference>
<dbReference type="AlphaFoldDB" id="A0A0M6WYN0"/>
<protein>
    <submittedName>
        <fullName evidence="3">Diguanylate cyclase (GGDEF) domain</fullName>
    </submittedName>
</protein>
<evidence type="ECO:0000313" key="3">
    <source>
        <dbReference type="EMBL" id="CRL42588.1"/>
    </source>
</evidence>
<dbReference type="PROSITE" id="PS50887">
    <property type="entry name" value="GGDEF"/>
    <property type="match status" value="2"/>
</dbReference>
<dbReference type="NCBIfam" id="TIGR00254">
    <property type="entry name" value="GGDEF"/>
    <property type="match status" value="1"/>
</dbReference>
<dbReference type="EMBL" id="CVRR01000071">
    <property type="protein sequence ID" value="CRL42588.1"/>
    <property type="molecule type" value="Genomic_DNA"/>
</dbReference>
<dbReference type="PROSITE" id="PS50883">
    <property type="entry name" value="EAL"/>
    <property type="match status" value="1"/>
</dbReference>
<dbReference type="InterPro" id="IPR035919">
    <property type="entry name" value="EAL_sf"/>
</dbReference>
<dbReference type="SMART" id="SM00052">
    <property type="entry name" value="EAL"/>
    <property type="match status" value="1"/>
</dbReference>